<dbReference type="SUPFAM" id="SSF51161">
    <property type="entry name" value="Trimeric LpxA-like enzymes"/>
    <property type="match status" value="1"/>
</dbReference>
<dbReference type="PANTHER" id="PTHR43378:SF2">
    <property type="entry name" value="UDP-3-O-ACYLGLUCOSAMINE N-ACYLTRANSFERASE 1, MITOCHONDRIAL-RELATED"/>
    <property type="match status" value="1"/>
</dbReference>
<organism evidence="9 10">
    <name type="scientific">Candidatus Methylacidithermus pantelleriae</name>
    <dbReference type="NCBI Taxonomy" id="2744239"/>
    <lineage>
        <taxon>Bacteria</taxon>
        <taxon>Pseudomonadati</taxon>
        <taxon>Verrucomicrobiota</taxon>
        <taxon>Methylacidiphilae</taxon>
        <taxon>Methylacidiphilales</taxon>
        <taxon>Methylacidiphilaceae</taxon>
        <taxon>Candidatus Methylacidithermus</taxon>
    </lineage>
</organism>
<evidence type="ECO:0000256" key="1">
    <source>
        <dbReference type="ARBA" id="ARBA00022516"/>
    </source>
</evidence>
<dbReference type="Gene3D" id="2.160.10.10">
    <property type="entry name" value="Hexapeptide repeat proteins"/>
    <property type="match status" value="1"/>
</dbReference>
<evidence type="ECO:0000313" key="9">
    <source>
        <dbReference type="EMBL" id="CAF0691858.1"/>
    </source>
</evidence>
<evidence type="ECO:0000256" key="6">
    <source>
        <dbReference type="ARBA" id="ARBA00023315"/>
    </source>
</evidence>
<dbReference type="InterPro" id="IPR020573">
    <property type="entry name" value="UDP_GlcNAc_AcTrfase_non-rep"/>
</dbReference>
<evidence type="ECO:0000256" key="5">
    <source>
        <dbReference type="ARBA" id="ARBA00023098"/>
    </source>
</evidence>
<dbReference type="AlphaFoldDB" id="A0A8J2FRX4"/>
<dbReference type="InterPro" id="IPR007691">
    <property type="entry name" value="LpxD"/>
</dbReference>
<dbReference type="GO" id="GO:0103118">
    <property type="term" value="F:UDP-3-O-[(3R)-3-hydroxyacyl]-glucosamine N-acyltransferase activity"/>
    <property type="evidence" value="ECO:0007669"/>
    <property type="project" value="UniProtKB-EC"/>
</dbReference>
<comment type="subunit">
    <text evidence="7">Homotrimer.</text>
</comment>
<dbReference type="Pfam" id="PF00132">
    <property type="entry name" value="Hexapep"/>
    <property type="match status" value="3"/>
</dbReference>
<comment type="pathway">
    <text evidence="7">Bacterial outer membrane biogenesis; LPS lipid A biosynthesis.</text>
</comment>
<proteinExistence type="inferred from homology"/>
<gene>
    <name evidence="7 9" type="primary">lpxD</name>
    <name evidence="9" type="ORF">MPNT_110003</name>
</gene>
<dbReference type="UniPathway" id="UPA00973"/>
<dbReference type="NCBIfam" id="NF002060">
    <property type="entry name" value="PRK00892.1"/>
    <property type="match status" value="1"/>
</dbReference>
<sequence>MSVYTVGYLASLVGGEVVGNPEIAISGVADLASAQVGDISFLGNPRYTSLAFQTKASALVVDRHGPSCFPCTQIRVDSPSLAFSQIAALFLPAPARPEAGVHPLAFVAQDVELGQDVSVGPYAIVEKGVRIGPRTIVGAGSYIGPECQIGADCFLYPHVVIRERCVLGNRVTLHPGVVIGSDGFGYELIEGKHRKIPQLGSVQIDDDVEIGANTTVDRGRFGKTWIQEGCKIDNLVQIGHNVVIGKHCVIVAQTGISGSTTLGSYVTLAGQVGLAGHLHIGERAIITAQSGVAKDVPPGAIYSGSHARPAAETLRLEALYRKLPQLWKRVQQLEQRLEELESGCSPTGMPHPERSS</sequence>
<evidence type="ECO:0000256" key="3">
    <source>
        <dbReference type="ARBA" id="ARBA00022679"/>
    </source>
</evidence>
<protein>
    <recommendedName>
        <fullName evidence="7">UDP-3-O-acylglucosamine N-acyltransferase</fullName>
        <ecNumber evidence="7">2.3.1.191</ecNumber>
    </recommendedName>
</protein>
<dbReference type="CDD" id="cd03352">
    <property type="entry name" value="LbH_LpxD"/>
    <property type="match status" value="1"/>
</dbReference>
<dbReference type="InterPro" id="IPR011004">
    <property type="entry name" value="Trimer_LpxA-like_sf"/>
</dbReference>
<feature type="domain" description="UDP-3-O-[3-hydroxymyristoyl] glucosamine N-acyltransferase non-repeat region" evidence="8">
    <location>
        <begin position="23"/>
        <end position="89"/>
    </location>
</feature>
<comment type="catalytic activity">
    <reaction evidence="7">
        <text>a UDP-3-O-[(3R)-3-hydroxyacyl]-alpha-D-glucosamine + a (3R)-hydroxyacyl-[ACP] = a UDP-2-N,3-O-bis[(3R)-3-hydroxyacyl]-alpha-D-glucosamine + holo-[ACP] + H(+)</text>
        <dbReference type="Rhea" id="RHEA:53836"/>
        <dbReference type="Rhea" id="RHEA-COMP:9685"/>
        <dbReference type="Rhea" id="RHEA-COMP:9945"/>
        <dbReference type="ChEBI" id="CHEBI:15378"/>
        <dbReference type="ChEBI" id="CHEBI:64479"/>
        <dbReference type="ChEBI" id="CHEBI:78827"/>
        <dbReference type="ChEBI" id="CHEBI:137740"/>
        <dbReference type="ChEBI" id="CHEBI:137748"/>
        <dbReference type="EC" id="2.3.1.191"/>
    </reaction>
</comment>
<dbReference type="GO" id="GO:0009245">
    <property type="term" value="P:lipid A biosynthetic process"/>
    <property type="evidence" value="ECO:0007669"/>
    <property type="project" value="UniProtKB-UniRule"/>
</dbReference>
<evidence type="ECO:0000256" key="7">
    <source>
        <dbReference type="HAMAP-Rule" id="MF_00523"/>
    </source>
</evidence>
<comment type="caution">
    <text evidence="9">The sequence shown here is derived from an EMBL/GenBank/DDBJ whole genome shotgun (WGS) entry which is preliminary data.</text>
</comment>
<keyword evidence="6 7" id="KW-0012">Acyltransferase</keyword>
<dbReference type="RefSeq" id="WP_174582732.1">
    <property type="nucleotide sequence ID" value="NZ_CAJNOB010000003.1"/>
</dbReference>
<evidence type="ECO:0000259" key="8">
    <source>
        <dbReference type="Pfam" id="PF04613"/>
    </source>
</evidence>
<dbReference type="EMBL" id="CAJNOB010000003">
    <property type="protein sequence ID" value="CAF0691858.1"/>
    <property type="molecule type" value="Genomic_DNA"/>
</dbReference>
<feature type="active site" description="Proton acceptor" evidence="7">
    <location>
        <position position="240"/>
    </location>
</feature>
<keyword evidence="3 7" id="KW-0808">Transferase</keyword>
<evidence type="ECO:0000256" key="2">
    <source>
        <dbReference type="ARBA" id="ARBA00022556"/>
    </source>
</evidence>
<keyword evidence="1 7" id="KW-0444">Lipid biosynthesis</keyword>
<dbReference type="Gene3D" id="3.40.1390.10">
    <property type="entry name" value="MurE/MurF, N-terminal domain"/>
    <property type="match status" value="1"/>
</dbReference>
<accession>A0A8J2FRX4</accession>
<dbReference type="EC" id="2.3.1.191" evidence="7"/>
<keyword evidence="2 7" id="KW-0441">Lipid A biosynthesis</keyword>
<dbReference type="Pfam" id="PF04613">
    <property type="entry name" value="LpxD"/>
    <property type="match status" value="1"/>
</dbReference>
<dbReference type="Proteomes" id="UP000663859">
    <property type="component" value="Unassembled WGS sequence"/>
</dbReference>
<comment type="similarity">
    <text evidence="7">Belongs to the transferase hexapeptide repeat family. LpxD subfamily.</text>
</comment>
<comment type="function">
    <text evidence="7">Catalyzes the N-acylation of UDP-3-O-acylglucosamine using 3-hydroxyacyl-ACP as the acyl donor. Is involved in the biosynthesis of lipid A, a phosphorylated glycolipid that anchors the lipopolysaccharide to the outer membrane of the cell.</text>
</comment>
<keyword evidence="4 7" id="KW-0677">Repeat</keyword>
<reference evidence="9" key="1">
    <citation type="submission" date="2021-02" db="EMBL/GenBank/DDBJ databases">
        <authorList>
            <person name="Cremers G."/>
            <person name="Picone N."/>
        </authorList>
    </citation>
    <scope>NUCLEOTIDE SEQUENCE</scope>
    <source>
        <strain evidence="9">PQ17</strain>
    </source>
</reference>
<keyword evidence="10" id="KW-1185">Reference proteome</keyword>
<dbReference type="PANTHER" id="PTHR43378">
    <property type="entry name" value="UDP-3-O-ACYLGLUCOSAMINE N-ACYLTRANSFERASE"/>
    <property type="match status" value="1"/>
</dbReference>
<dbReference type="GO" id="GO:0016410">
    <property type="term" value="F:N-acyltransferase activity"/>
    <property type="evidence" value="ECO:0007669"/>
    <property type="project" value="InterPro"/>
</dbReference>
<evidence type="ECO:0000313" key="10">
    <source>
        <dbReference type="Proteomes" id="UP000663859"/>
    </source>
</evidence>
<dbReference type="HAMAP" id="MF_00523">
    <property type="entry name" value="LpxD"/>
    <property type="match status" value="1"/>
</dbReference>
<dbReference type="GO" id="GO:0016020">
    <property type="term" value="C:membrane"/>
    <property type="evidence" value="ECO:0007669"/>
    <property type="project" value="GOC"/>
</dbReference>
<name>A0A8J2FRX4_9BACT</name>
<dbReference type="NCBIfam" id="TIGR01853">
    <property type="entry name" value="lipid_A_lpxD"/>
    <property type="match status" value="1"/>
</dbReference>
<keyword evidence="5 7" id="KW-0443">Lipid metabolism</keyword>
<evidence type="ECO:0000256" key="4">
    <source>
        <dbReference type="ARBA" id="ARBA00022737"/>
    </source>
</evidence>
<dbReference type="InterPro" id="IPR001451">
    <property type="entry name" value="Hexapep"/>
</dbReference>